<dbReference type="SUPFAM" id="SSF47027">
    <property type="entry name" value="Acyl-CoA binding protein"/>
    <property type="match status" value="1"/>
</dbReference>
<dbReference type="InterPro" id="IPR035984">
    <property type="entry name" value="Acyl-CoA-binding_sf"/>
</dbReference>
<dbReference type="AlphaFoldDB" id="A0A7S3LL97"/>
<evidence type="ECO:0000256" key="1">
    <source>
        <dbReference type="SAM" id="MobiDB-lite"/>
    </source>
</evidence>
<feature type="region of interest" description="Disordered" evidence="1">
    <location>
        <begin position="377"/>
        <end position="404"/>
    </location>
</feature>
<reference evidence="2" key="1">
    <citation type="submission" date="2021-01" db="EMBL/GenBank/DDBJ databases">
        <authorList>
            <person name="Corre E."/>
            <person name="Pelletier E."/>
            <person name="Niang G."/>
            <person name="Scheremetjew M."/>
            <person name="Finn R."/>
            <person name="Kale V."/>
            <person name="Holt S."/>
            <person name="Cochrane G."/>
            <person name="Meng A."/>
            <person name="Brown T."/>
            <person name="Cohen L."/>
        </authorList>
    </citation>
    <scope>NUCLEOTIDE SEQUENCE</scope>
    <source>
        <strain evidence="2">GSBS06</strain>
    </source>
</reference>
<evidence type="ECO:0000313" key="2">
    <source>
        <dbReference type="EMBL" id="CAE0430717.1"/>
    </source>
</evidence>
<feature type="region of interest" description="Disordered" evidence="1">
    <location>
        <begin position="155"/>
        <end position="180"/>
    </location>
</feature>
<feature type="compositionally biased region" description="Basic residues" evidence="1">
    <location>
        <begin position="155"/>
        <end position="167"/>
    </location>
</feature>
<organism evidence="2">
    <name type="scientific">Aplanochytrium stocchinoi</name>
    <dbReference type="NCBI Taxonomy" id="215587"/>
    <lineage>
        <taxon>Eukaryota</taxon>
        <taxon>Sar</taxon>
        <taxon>Stramenopiles</taxon>
        <taxon>Bigyra</taxon>
        <taxon>Labyrinthulomycetes</taxon>
        <taxon>Thraustochytrida</taxon>
        <taxon>Thraustochytriidae</taxon>
        <taxon>Aplanochytrium</taxon>
    </lineage>
</organism>
<dbReference type="InterPro" id="IPR014352">
    <property type="entry name" value="FERM/acyl-CoA-bd_prot_sf"/>
</dbReference>
<name>A0A7S3LL97_9STRA</name>
<dbReference type="Gene3D" id="1.20.80.10">
    <property type="match status" value="1"/>
</dbReference>
<dbReference type="EMBL" id="HBIN01001726">
    <property type="protein sequence ID" value="CAE0430717.1"/>
    <property type="molecule type" value="Transcribed_RNA"/>
</dbReference>
<proteinExistence type="predicted"/>
<feature type="compositionally biased region" description="Polar residues" evidence="1">
    <location>
        <begin position="168"/>
        <end position="180"/>
    </location>
</feature>
<dbReference type="GO" id="GO:0000062">
    <property type="term" value="F:fatty-acyl-CoA binding"/>
    <property type="evidence" value="ECO:0007669"/>
    <property type="project" value="InterPro"/>
</dbReference>
<protein>
    <submittedName>
        <fullName evidence="2">Uncharacterized protein</fullName>
    </submittedName>
</protein>
<sequence length="551" mass="63007">MGGPEDAGRNREMRFQAALDYVLTEAVFQPKDERIFYGLYQQIMFGDCTEPEPANGTTDELKDYQSWLFFKGLDAIRGKELYVITLEKLAPKFNADNYGGPEFEKNTMKSIKTRLSKLDSMGLSKNPHTSVSQSIRDKRISSTMVSVTAVASQKGIKRNTARSKKKTSVANYQGSRIRTRPTTELPHVANVYIPQLPSVADPYSEAGRKEMLERMSGGLVLPSGGTKMDSMAFADLRERLITFYRRVAPERIKAGLGNILQFAEENGEEALNKELRDKYGQDLDFLSPKEKPDPYLENIVSELDIDFNKKKVSPNGKLKKEIKNYKKLLVKFLQKNESSADKIEKYLHFMNKYLDEKGIAAMNEKLKEKYGKDIDLATRQTGATPKSPKPSRSPKSPKLDLSKATKEFTNMSRKDAEMLQIYFEKYDPRYLQPRYFKEILHYAEKYGMKFLNYKLNQKYMQSLDEFVLEAQLLHNEVFEFYNKIDKSSSRSQLKKKVSKILHWGLLNGRDQINRILIDKYGADLDSFNSAASPSMPSVLQSNYSIGANATF</sequence>
<accession>A0A7S3LL97</accession>
<gene>
    <name evidence="2" type="ORF">ASTO00021_LOCUS1076</name>
</gene>